<dbReference type="SUPFAM" id="SSF54593">
    <property type="entry name" value="Glyoxalase/Bleomycin resistance protein/Dihydroxybiphenyl dioxygenase"/>
    <property type="match status" value="1"/>
</dbReference>
<dbReference type="PIRSF" id="PIRSF021700">
    <property type="entry name" value="3_dmu_93_MTrfase"/>
    <property type="match status" value="1"/>
</dbReference>
<dbReference type="Proteomes" id="UP000323142">
    <property type="component" value="Unassembled WGS sequence"/>
</dbReference>
<organism evidence="2 3">
    <name type="scientific">Salinarimonas soli</name>
    <dbReference type="NCBI Taxonomy" id="1638099"/>
    <lineage>
        <taxon>Bacteria</taxon>
        <taxon>Pseudomonadati</taxon>
        <taxon>Pseudomonadota</taxon>
        <taxon>Alphaproteobacteria</taxon>
        <taxon>Hyphomicrobiales</taxon>
        <taxon>Salinarimonadaceae</taxon>
        <taxon>Salinarimonas</taxon>
    </lineage>
</organism>
<gene>
    <name evidence="2" type="ORF">F0L46_02125</name>
</gene>
<keyword evidence="3" id="KW-1185">Reference proteome</keyword>
<dbReference type="Pfam" id="PF06983">
    <property type="entry name" value="3-dmu-9_3-mt"/>
    <property type="match status" value="1"/>
</dbReference>
<evidence type="ECO:0000259" key="1">
    <source>
        <dbReference type="Pfam" id="PF06983"/>
    </source>
</evidence>
<dbReference type="AlphaFoldDB" id="A0A5B2W0E3"/>
<sequence>MSKITPTLWFDKAAEEASAFYVTLLPDSRIESINRSPADPPSGPAGSVLTVIFRLAGQRFCALNGGPRFPQTEAVSFMIETDDQAETDRLWDAVTGDGGQAGPCGWAKDRWGVSWQITPKRLLALFSDPDPARARAAMGAMMSMGKIDIAGIEEAARKAVAA</sequence>
<dbReference type="RefSeq" id="WP_149815374.1">
    <property type="nucleotide sequence ID" value="NZ_VUOA01000005.1"/>
</dbReference>
<dbReference type="PANTHER" id="PTHR33990">
    <property type="entry name" value="PROTEIN YJDN-RELATED"/>
    <property type="match status" value="1"/>
</dbReference>
<proteinExistence type="predicted"/>
<dbReference type="CDD" id="cd06588">
    <property type="entry name" value="PhnB_like"/>
    <property type="match status" value="1"/>
</dbReference>
<dbReference type="PANTHER" id="PTHR33990:SF2">
    <property type="entry name" value="PHNB-LIKE DOMAIN-CONTAINING PROTEIN"/>
    <property type="match status" value="1"/>
</dbReference>
<feature type="domain" description="PhnB-like" evidence="1">
    <location>
        <begin position="3"/>
        <end position="118"/>
    </location>
</feature>
<name>A0A5B2W0E3_9HYPH</name>
<evidence type="ECO:0000313" key="2">
    <source>
        <dbReference type="EMBL" id="KAA2244062.1"/>
    </source>
</evidence>
<dbReference type="InterPro" id="IPR029068">
    <property type="entry name" value="Glyas_Bleomycin-R_OHBP_Dase"/>
</dbReference>
<reference evidence="2 3" key="1">
    <citation type="submission" date="2019-09" db="EMBL/GenBank/DDBJ databases">
        <title>Salinarimonas rosea gen. nov., sp. nov., a new member of the a-2 subgroup of the Proteobacteria.</title>
        <authorList>
            <person name="Liu J."/>
        </authorList>
    </citation>
    <scope>NUCLEOTIDE SEQUENCE [LARGE SCALE GENOMIC DNA]</scope>
    <source>
        <strain evidence="2 3">BN140002</strain>
    </source>
</reference>
<comment type="caution">
    <text evidence="2">The sequence shown here is derived from an EMBL/GenBank/DDBJ whole genome shotgun (WGS) entry which is preliminary data.</text>
</comment>
<dbReference type="EMBL" id="VUOA01000005">
    <property type="protein sequence ID" value="KAA2244062.1"/>
    <property type="molecule type" value="Genomic_DNA"/>
</dbReference>
<dbReference type="InterPro" id="IPR009725">
    <property type="entry name" value="3_dmu_93_MTrfase"/>
</dbReference>
<reference evidence="2 3" key="2">
    <citation type="submission" date="2019-09" db="EMBL/GenBank/DDBJ databases">
        <authorList>
            <person name="Jin C."/>
        </authorList>
    </citation>
    <scope>NUCLEOTIDE SEQUENCE [LARGE SCALE GENOMIC DNA]</scope>
    <source>
        <strain evidence="2 3">BN140002</strain>
    </source>
</reference>
<dbReference type="InterPro" id="IPR028973">
    <property type="entry name" value="PhnB-like"/>
</dbReference>
<evidence type="ECO:0000313" key="3">
    <source>
        <dbReference type="Proteomes" id="UP000323142"/>
    </source>
</evidence>
<dbReference type="Gene3D" id="3.10.180.10">
    <property type="entry name" value="2,3-Dihydroxybiphenyl 1,2-Dioxygenase, domain 1"/>
    <property type="match status" value="1"/>
</dbReference>
<accession>A0A5B2W0E3</accession>
<dbReference type="OrthoDB" id="9806473at2"/>
<protein>
    <submittedName>
        <fullName evidence="2">VOC family protein</fullName>
    </submittedName>
</protein>